<evidence type="ECO:0000313" key="6">
    <source>
        <dbReference type="Proteomes" id="UP000694255"/>
    </source>
</evidence>
<dbReference type="Pfam" id="PF08698">
    <property type="entry name" value="Fcf2"/>
    <property type="match status" value="1"/>
</dbReference>
<dbReference type="GeneID" id="73472030"/>
<dbReference type="PANTHER" id="PTHR21686:SF12">
    <property type="entry name" value="DEOXYNUCLEOTIDYLTRANSFERASE TERMINAL-INTERACTING PROTEIN 2"/>
    <property type="match status" value="1"/>
</dbReference>
<evidence type="ECO:0000256" key="3">
    <source>
        <dbReference type="SAM" id="MobiDB-lite"/>
    </source>
</evidence>
<dbReference type="InterPro" id="IPR014810">
    <property type="entry name" value="Fcf2_C"/>
</dbReference>
<comment type="caution">
    <text evidence="5">The sequence shown here is derived from an EMBL/GenBank/DDBJ whole genome shotgun (WGS) entry which is preliminary data.</text>
</comment>
<dbReference type="GO" id="GO:0005730">
    <property type="term" value="C:nucleolus"/>
    <property type="evidence" value="ECO:0007669"/>
    <property type="project" value="UniProtKB-SubCell"/>
</dbReference>
<dbReference type="GO" id="GO:0003723">
    <property type="term" value="F:RNA binding"/>
    <property type="evidence" value="ECO:0007669"/>
    <property type="project" value="TreeGrafter"/>
</dbReference>
<dbReference type="InterPro" id="IPR039883">
    <property type="entry name" value="Fcf2/DNTTIP2"/>
</dbReference>
<protein>
    <submittedName>
        <fullName evidence="5">Fcf2</fullName>
    </submittedName>
</protein>
<sequence length="230" mass="26929">MTPQKPQEPTILESSETESFTADKMNSSSNNSIGDDLSLDDLFNNLKQEIKPTNDILIDEESDYKKIEKSIAKLPKINSNLEQSLEIKSNKNKTSIRIHDPVTVVSKKENEKETTDGRWFHMKQPELTAEIKRDLSIIQQRNALDPKRHYKKEKWQIPKYFQMGTIIEGNTEFYSSRLNRKQRGKNLITEILNDNQSTKYFKRKYSEIQITKTSGKKAHYKSIQKARRKF</sequence>
<feature type="domain" description="Fcf2 pre-rRNA processing C-terminal" evidence="4">
    <location>
        <begin position="112"/>
        <end position="204"/>
    </location>
</feature>
<dbReference type="PANTHER" id="PTHR21686">
    <property type="entry name" value="DEOXYNUCLEOTIDYLTRANSFERASE TERMINAL-INTERACTING PROTEIN 2"/>
    <property type="match status" value="1"/>
</dbReference>
<dbReference type="Proteomes" id="UP000694255">
    <property type="component" value="Unassembled WGS sequence"/>
</dbReference>
<accession>A0A8J5UVS1</accession>
<evidence type="ECO:0000259" key="4">
    <source>
        <dbReference type="Pfam" id="PF08698"/>
    </source>
</evidence>
<evidence type="ECO:0000313" key="5">
    <source>
        <dbReference type="EMBL" id="KAG7661234.1"/>
    </source>
</evidence>
<evidence type="ECO:0000256" key="2">
    <source>
        <dbReference type="ARBA" id="ARBA00023242"/>
    </source>
</evidence>
<comment type="subcellular location">
    <subcellularLocation>
        <location evidence="1">Nucleus</location>
        <location evidence="1">Nucleolus</location>
    </subcellularLocation>
</comment>
<feature type="compositionally biased region" description="Polar residues" evidence="3">
    <location>
        <begin position="1"/>
        <end position="33"/>
    </location>
</feature>
<dbReference type="EMBL" id="JAGSYN010000223">
    <property type="protein sequence ID" value="KAG7661234.1"/>
    <property type="molecule type" value="Genomic_DNA"/>
</dbReference>
<evidence type="ECO:0000256" key="1">
    <source>
        <dbReference type="ARBA" id="ARBA00004604"/>
    </source>
</evidence>
<gene>
    <name evidence="5" type="ORF">J8A68_005230</name>
</gene>
<dbReference type="RefSeq" id="XP_049261467.1">
    <property type="nucleotide sequence ID" value="XM_049409273.1"/>
</dbReference>
<dbReference type="OrthoDB" id="427886at2759"/>
<dbReference type="AlphaFoldDB" id="A0A8J5UVS1"/>
<dbReference type="GO" id="GO:0006396">
    <property type="term" value="P:RNA processing"/>
    <property type="evidence" value="ECO:0007669"/>
    <property type="project" value="TreeGrafter"/>
</dbReference>
<keyword evidence="2" id="KW-0539">Nucleus</keyword>
<keyword evidence="6" id="KW-1185">Reference proteome</keyword>
<feature type="region of interest" description="Disordered" evidence="3">
    <location>
        <begin position="1"/>
        <end position="38"/>
    </location>
</feature>
<organism evidence="5 6">
    <name type="scientific">[Candida] subhashii</name>
    <dbReference type="NCBI Taxonomy" id="561895"/>
    <lineage>
        <taxon>Eukaryota</taxon>
        <taxon>Fungi</taxon>
        <taxon>Dikarya</taxon>
        <taxon>Ascomycota</taxon>
        <taxon>Saccharomycotina</taxon>
        <taxon>Pichiomycetes</taxon>
        <taxon>Debaryomycetaceae</taxon>
        <taxon>Spathaspora</taxon>
    </lineage>
</organism>
<name>A0A8J5UVS1_9ASCO</name>
<reference evidence="5 6" key="1">
    <citation type="journal article" date="2021" name="DNA Res.">
        <title>Genome analysis of Candida subhashii reveals its hybrid nature and dual mitochondrial genome conformations.</title>
        <authorList>
            <person name="Mixao V."/>
            <person name="Hegedusova E."/>
            <person name="Saus E."/>
            <person name="Pryszcz L.P."/>
            <person name="Cillingova A."/>
            <person name="Nosek J."/>
            <person name="Gabaldon T."/>
        </authorList>
    </citation>
    <scope>NUCLEOTIDE SEQUENCE [LARGE SCALE GENOMIC DNA]</scope>
    <source>
        <strain evidence="5 6">CBS 10753</strain>
    </source>
</reference>
<proteinExistence type="predicted"/>